<dbReference type="InterPro" id="IPR013785">
    <property type="entry name" value="Aldolase_TIM"/>
</dbReference>
<dbReference type="CDD" id="cd07938">
    <property type="entry name" value="DRE_TIM_HMGL"/>
    <property type="match status" value="1"/>
</dbReference>
<organism evidence="5 6">
    <name type="scientific">Bosea psychrotolerans</name>
    <dbReference type="NCBI Taxonomy" id="1871628"/>
    <lineage>
        <taxon>Bacteria</taxon>
        <taxon>Pseudomonadati</taxon>
        <taxon>Pseudomonadota</taxon>
        <taxon>Alphaproteobacteria</taxon>
        <taxon>Hyphomicrobiales</taxon>
        <taxon>Boseaceae</taxon>
        <taxon>Bosea</taxon>
    </lineage>
</organism>
<gene>
    <name evidence="5" type="ORF">CYD53_106233</name>
</gene>
<evidence type="ECO:0000313" key="5">
    <source>
        <dbReference type="EMBL" id="POR51949.1"/>
    </source>
</evidence>
<accession>A0A2S4MBF5</accession>
<dbReference type="PANTHER" id="PTHR42738:SF7">
    <property type="entry name" value="HYDROXYMETHYLGLUTARYL-COA LYASE"/>
    <property type="match status" value="1"/>
</dbReference>
<dbReference type="PANTHER" id="PTHR42738">
    <property type="entry name" value="HYDROXYMETHYLGLUTARYL-COA LYASE"/>
    <property type="match status" value="1"/>
</dbReference>
<dbReference type="GO" id="GO:0006552">
    <property type="term" value="P:L-leucine catabolic process"/>
    <property type="evidence" value="ECO:0007669"/>
    <property type="project" value="TreeGrafter"/>
</dbReference>
<sequence>MQNIDIVEVAPRDGLQNEGRTFATDDKVRLCELLLRAGVRRMEVSSFVNPRLVPQMADAEALFARIPQRLDAELIGLVLNRRGFERALLAGVRSINVVVLASESFSRRNQGSTIADSLAVSRELSDEARRAGIRYSVTIGAAFGCPFEGLVPQGRVLEIAGRLAADGLDELTLADTIGVADPGAVEAFAVALEREAPGVRLRGHFHNTRNIGLANAYAAVRSGFSGLDSSLGGIGGCPFAPAATGNIPTEDLWYMLERMGIATGLDGEALIAASSWLADRLGKPVPAMLGRAGLFPPKPGVPPGLV</sequence>
<dbReference type="Pfam" id="PF00682">
    <property type="entry name" value="HMGL-like"/>
    <property type="match status" value="1"/>
</dbReference>
<dbReference type="GO" id="GO:0046951">
    <property type="term" value="P:ketone body biosynthetic process"/>
    <property type="evidence" value="ECO:0007669"/>
    <property type="project" value="TreeGrafter"/>
</dbReference>
<keyword evidence="6" id="KW-1185">Reference proteome</keyword>
<dbReference type="AlphaFoldDB" id="A0A2S4MBF5"/>
<comment type="similarity">
    <text evidence="1">Belongs to the HMG-CoA lyase family.</text>
</comment>
<dbReference type="EMBL" id="PQFZ01000006">
    <property type="protein sequence ID" value="POR51949.1"/>
    <property type="molecule type" value="Genomic_DNA"/>
</dbReference>
<evidence type="ECO:0000259" key="4">
    <source>
        <dbReference type="PROSITE" id="PS50991"/>
    </source>
</evidence>
<evidence type="ECO:0000256" key="2">
    <source>
        <dbReference type="ARBA" id="ARBA00022723"/>
    </source>
</evidence>
<name>A0A2S4MBF5_9HYPH</name>
<keyword evidence="2" id="KW-0479">Metal-binding</keyword>
<evidence type="ECO:0000256" key="1">
    <source>
        <dbReference type="ARBA" id="ARBA00009405"/>
    </source>
</evidence>
<dbReference type="GO" id="GO:0004419">
    <property type="term" value="F:hydroxymethylglutaryl-CoA lyase activity"/>
    <property type="evidence" value="ECO:0007669"/>
    <property type="project" value="TreeGrafter"/>
</dbReference>
<keyword evidence="3 5" id="KW-0456">Lyase</keyword>
<comment type="caution">
    <text evidence="5">The sequence shown here is derived from an EMBL/GenBank/DDBJ whole genome shotgun (WGS) entry which is preliminary data.</text>
</comment>
<evidence type="ECO:0000256" key="3">
    <source>
        <dbReference type="ARBA" id="ARBA00023239"/>
    </source>
</evidence>
<dbReference type="GO" id="GO:0046872">
    <property type="term" value="F:metal ion binding"/>
    <property type="evidence" value="ECO:0007669"/>
    <property type="project" value="UniProtKB-KW"/>
</dbReference>
<reference evidence="5 6" key="1">
    <citation type="submission" date="2018-01" db="EMBL/GenBank/DDBJ databases">
        <title>Genomic Encyclopedia of Type Strains, Phase III (KMG-III): the genomes of soil and plant-associated and newly described type strains.</title>
        <authorList>
            <person name="Whitman W."/>
        </authorList>
    </citation>
    <scope>NUCLEOTIDE SEQUENCE [LARGE SCALE GENOMIC DNA]</scope>
    <source>
        <strain evidence="5 6">1131</strain>
    </source>
</reference>
<proteinExistence type="inferred from homology"/>
<dbReference type="OrthoDB" id="9784013at2"/>
<dbReference type="InterPro" id="IPR000891">
    <property type="entry name" value="PYR_CT"/>
</dbReference>
<protein>
    <submittedName>
        <fullName evidence="5">Hydroxymethylglutaryl-CoA lyase</fullName>
    </submittedName>
</protein>
<dbReference type="RefSeq" id="WP_103718534.1">
    <property type="nucleotide sequence ID" value="NZ_PQFZ01000006.1"/>
</dbReference>
<dbReference type="SUPFAM" id="SSF51569">
    <property type="entry name" value="Aldolase"/>
    <property type="match status" value="1"/>
</dbReference>
<dbReference type="InterPro" id="IPR043594">
    <property type="entry name" value="HMGL"/>
</dbReference>
<dbReference type="Proteomes" id="UP000236919">
    <property type="component" value="Unassembled WGS sequence"/>
</dbReference>
<evidence type="ECO:0000313" key="6">
    <source>
        <dbReference type="Proteomes" id="UP000236919"/>
    </source>
</evidence>
<dbReference type="NCBIfam" id="NF004283">
    <property type="entry name" value="PRK05692.1"/>
    <property type="match status" value="1"/>
</dbReference>
<dbReference type="Gene3D" id="3.20.20.70">
    <property type="entry name" value="Aldolase class I"/>
    <property type="match status" value="1"/>
</dbReference>
<feature type="domain" description="Pyruvate carboxyltransferase" evidence="4">
    <location>
        <begin position="4"/>
        <end position="271"/>
    </location>
</feature>
<dbReference type="PROSITE" id="PS50991">
    <property type="entry name" value="PYR_CT"/>
    <property type="match status" value="1"/>
</dbReference>